<keyword evidence="1" id="KW-1133">Transmembrane helix</keyword>
<keyword evidence="5" id="KW-1185">Reference proteome</keyword>
<feature type="transmembrane region" description="Helical" evidence="1">
    <location>
        <begin position="21"/>
        <end position="39"/>
    </location>
</feature>
<keyword evidence="1" id="KW-0472">Membrane</keyword>
<accession>A0AAN5A0X6</accession>
<dbReference type="PRINTS" id="PR00420">
    <property type="entry name" value="RNGMNOXGNASE"/>
</dbReference>
<reference evidence="3" key="3">
    <citation type="submission" date="2023-06" db="EMBL/GenBank/DDBJ databases">
        <authorList>
            <person name="Sun Q."/>
            <person name="Zhou Y."/>
        </authorList>
    </citation>
    <scope>NUCLEOTIDE SEQUENCE</scope>
    <source>
        <strain evidence="3">CGMCC 1.10859</strain>
    </source>
</reference>
<dbReference type="EMBL" id="FNOB01000026">
    <property type="protein sequence ID" value="SDX71818.1"/>
    <property type="molecule type" value="Genomic_DNA"/>
</dbReference>
<dbReference type="Pfam" id="PF01494">
    <property type="entry name" value="FAD_binding_3"/>
    <property type="match status" value="1"/>
</dbReference>
<evidence type="ECO:0000313" key="4">
    <source>
        <dbReference type="EMBL" id="SDX71818.1"/>
    </source>
</evidence>
<sequence>MTATPDTIAATLERQLQGARLRVLIVGAGIAGATLSALLRRRGEPAAMIERYGTEAANGYMLGLLPLGGRVLSGLGLREAYVDASQPMRDYVLHNRHGQVIQRYSVSEVVRRFGLYRGIERGALLSLLRGVAGPTCYGASIQAIAQDTTQVRITFDDGSQGAYDLVVLADGIHSHSRSLILREEEIKPHETGWGGFVAWTDTPASEAQTYRELWAAGWGIGLYPVKGRSGIFLAGRDAQIAGMDPFAYADHMLAKGLPKPFAHALAAIDRSVEAVYWQMSDIRSNVWSRGRVMLLGDAAAAFLPTAGVGASMAMDSAAALADELARADTDHLNFALSLYEKRQRHRVEIAQRNSRTLAKYMFVNNPATAALRDQFMRFYSLDRMIADISKVMEGA</sequence>
<comment type="caution">
    <text evidence="3">The sequence shown here is derived from an EMBL/GenBank/DDBJ whole genome shotgun (WGS) entry which is preliminary data.</text>
</comment>
<proteinExistence type="predicted"/>
<dbReference type="EMBL" id="BNAB01000024">
    <property type="protein sequence ID" value="GHE05454.1"/>
    <property type="molecule type" value="Genomic_DNA"/>
</dbReference>
<feature type="domain" description="FAD-binding" evidence="2">
    <location>
        <begin position="21"/>
        <end position="345"/>
    </location>
</feature>
<evidence type="ECO:0000313" key="6">
    <source>
        <dbReference type="Proteomes" id="UP000634647"/>
    </source>
</evidence>
<evidence type="ECO:0000313" key="3">
    <source>
        <dbReference type="EMBL" id="GHE05454.1"/>
    </source>
</evidence>
<dbReference type="InterPro" id="IPR051704">
    <property type="entry name" value="FAD_aromatic-hydroxylase"/>
</dbReference>
<reference evidence="3" key="1">
    <citation type="journal article" date="2014" name="Int. J. Syst. Evol. Microbiol.">
        <title>Complete genome sequence of Corynebacterium casei LMG S-19264T (=DSM 44701T), isolated from a smear-ripened cheese.</title>
        <authorList>
            <consortium name="US DOE Joint Genome Institute (JGI-PGF)"/>
            <person name="Walter F."/>
            <person name="Albersmeier A."/>
            <person name="Kalinowski J."/>
            <person name="Ruckert C."/>
        </authorList>
    </citation>
    <scope>NUCLEOTIDE SEQUENCE</scope>
    <source>
        <strain evidence="3">CGMCC 1.10859</strain>
    </source>
</reference>
<dbReference type="InterPro" id="IPR002938">
    <property type="entry name" value="FAD-bd"/>
</dbReference>
<keyword evidence="1" id="KW-0812">Transmembrane</keyword>
<name>A0AAN5A0X6_9RHOB</name>
<gene>
    <name evidence="3" type="ORF">GCM10008024_36270</name>
    <name evidence="4" type="ORF">SAMN05444006_12618</name>
</gene>
<protein>
    <submittedName>
        <fullName evidence="4">2-polyprenyl-6-methoxyphenol hydroxylase</fullName>
    </submittedName>
</protein>
<dbReference type="AlphaFoldDB" id="A0AAN5A0X6"/>
<dbReference type="GO" id="GO:0071949">
    <property type="term" value="F:FAD binding"/>
    <property type="evidence" value="ECO:0007669"/>
    <property type="project" value="InterPro"/>
</dbReference>
<evidence type="ECO:0000313" key="5">
    <source>
        <dbReference type="Proteomes" id="UP000199541"/>
    </source>
</evidence>
<dbReference type="SUPFAM" id="SSF51905">
    <property type="entry name" value="FAD/NAD(P)-binding domain"/>
    <property type="match status" value="1"/>
</dbReference>
<organism evidence="3 6">
    <name type="scientific">Allgaiera indica</name>
    <dbReference type="NCBI Taxonomy" id="765699"/>
    <lineage>
        <taxon>Bacteria</taxon>
        <taxon>Pseudomonadati</taxon>
        <taxon>Pseudomonadota</taxon>
        <taxon>Alphaproteobacteria</taxon>
        <taxon>Rhodobacterales</taxon>
        <taxon>Paracoccaceae</taxon>
        <taxon>Allgaiera</taxon>
    </lineage>
</organism>
<dbReference type="Proteomes" id="UP000199541">
    <property type="component" value="Unassembled WGS sequence"/>
</dbReference>
<dbReference type="InterPro" id="IPR036188">
    <property type="entry name" value="FAD/NAD-bd_sf"/>
</dbReference>
<evidence type="ECO:0000256" key="1">
    <source>
        <dbReference type="SAM" id="Phobius"/>
    </source>
</evidence>
<reference evidence="4 5" key="2">
    <citation type="submission" date="2016-10" db="EMBL/GenBank/DDBJ databases">
        <authorList>
            <person name="Varghese N."/>
            <person name="Submissions S."/>
        </authorList>
    </citation>
    <scope>NUCLEOTIDE SEQUENCE [LARGE SCALE GENOMIC DNA]</scope>
    <source>
        <strain evidence="4 5">DSM 24802</strain>
    </source>
</reference>
<dbReference type="Gene3D" id="3.50.50.60">
    <property type="entry name" value="FAD/NAD(P)-binding domain"/>
    <property type="match status" value="1"/>
</dbReference>
<dbReference type="RefSeq" id="WP_035838829.1">
    <property type="nucleotide sequence ID" value="NZ_BNAB01000024.1"/>
</dbReference>
<dbReference type="Proteomes" id="UP000634647">
    <property type="component" value="Unassembled WGS sequence"/>
</dbReference>
<evidence type="ECO:0000259" key="2">
    <source>
        <dbReference type="Pfam" id="PF01494"/>
    </source>
</evidence>
<dbReference type="PANTHER" id="PTHR46865">
    <property type="entry name" value="OXIDOREDUCTASE-RELATED"/>
    <property type="match status" value="1"/>
</dbReference>